<dbReference type="EMBL" id="JAAECE010000002">
    <property type="protein sequence ID" value="KAF1805108.1"/>
    <property type="molecule type" value="Genomic_DNA"/>
</dbReference>
<protein>
    <recommendedName>
        <fullName evidence="4">Secreted protein</fullName>
    </recommendedName>
</protein>
<accession>A0A8H4BPA4</accession>
<proteinExistence type="predicted"/>
<evidence type="ECO:0000256" key="1">
    <source>
        <dbReference type="SAM" id="SignalP"/>
    </source>
</evidence>
<evidence type="ECO:0000313" key="2">
    <source>
        <dbReference type="EMBL" id="KAF1805108.1"/>
    </source>
</evidence>
<evidence type="ECO:0000313" key="3">
    <source>
        <dbReference type="Proteomes" id="UP000469890"/>
    </source>
</evidence>
<feature type="signal peptide" evidence="1">
    <location>
        <begin position="1"/>
        <end position="19"/>
    </location>
</feature>
<reference evidence="2 3" key="1">
    <citation type="submission" date="2019-09" db="EMBL/GenBank/DDBJ databases">
        <authorList>
            <consortium name="DOE Joint Genome Institute"/>
            <person name="Mondo S.J."/>
            <person name="Navarro-Mendoza M.I."/>
            <person name="Perez-Arques C."/>
            <person name="Panchal S."/>
            <person name="Nicolas F.E."/>
            <person name="Ganguly P."/>
            <person name="Pangilinan J."/>
            <person name="Grigoriev I."/>
            <person name="Heitman J."/>
            <person name="Sanya K."/>
            <person name="Garre V."/>
        </authorList>
    </citation>
    <scope>NUCLEOTIDE SEQUENCE [LARGE SCALE GENOMIC DNA]</scope>
    <source>
        <strain evidence="2 3">MU402</strain>
    </source>
</reference>
<comment type="caution">
    <text evidence="2">The sequence shown here is derived from an EMBL/GenBank/DDBJ whole genome shotgun (WGS) entry which is preliminary data.</text>
</comment>
<name>A0A8H4BPA4_MUCCL</name>
<gene>
    <name evidence="2" type="ORF">FB192DRAFT_1056488</name>
</gene>
<dbReference type="Proteomes" id="UP000469890">
    <property type="component" value="Unassembled WGS sequence"/>
</dbReference>
<dbReference type="AlphaFoldDB" id="A0A8H4BPA4"/>
<sequence>MATLFQFQIACTLFFSVQTCRKHPNNHTHQEAGVEEGLEEASEAIEHRFAAFYLPSMTQDPWKHLSTDQP</sequence>
<organism evidence="2 3">
    <name type="scientific">Mucor circinelloides f. lusitanicus</name>
    <name type="common">Mucor racemosus var. lusitanicus</name>
    <dbReference type="NCBI Taxonomy" id="29924"/>
    <lineage>
        <taxon>Eukaryota</taxon>
        <taxon>Fungi</taxon>
        <taxon>Fungi incertae sedis</taxon>
        <taxon>Mucoromycota</taxon>
        <taxon>Mucoromycotina</taxon>
        <taxon>Mucoromycetes</taxon>
        <taxon>Mucorales</taxon>
        <taxon>Mucorineae</taxon>
        <taxon>Mucoraceae</taxon>
        <taxon>Mucor</taxon>
    </lineage>
</organism>
<keyword evidence="1" id="KW-0732">Signal</keyword>
<evidence type="ECO:0008006" key="4">
    <source>
        <dbReference type="Google" id="ProtNLM"/>
    </source>
</evidence>
<feature type="chain" id="PRO_5034278199" description="Secreted protein" evidence="1">
    <location>
        <begin position="20"/>
        <end position="70"/>
    </location>
</feature>